<keyword evidence="2" id="KW-0547">Nucleotide-binding</keyword>
<dbReference type="InterPro" id="IPR007858">
    <property type="entry name" value="Dpy-30_motif"/>
</dbReference>
<evidence type="ECO:0000313" key="6">
    <source>
        <dbReference type="EMBL" id="MEQ2224300.1"/>
    </source>
</evidence>
<evidence type="ECO:0000256" key="2">
    <source>
        <dbReference type="ARBA" id="ARBA00022741"/>
    </source>
</evidence>
<dbReference type="Gene3D" id="3.40.50.300">
    <property type="entry name" value="P-loop containing nucleotide triphosphate hydrolases"/>
    <property type="match status" value="1"/>
</dbReference>
<dbReference type="SUPFAM" id="SSF51735">
    <property type="entry name" value="NAD(P)-binding Rossmann-fold domains"/>
    <property type="match status" value="1"/>
</dbReference>
<proteinExistence type="predicted"/>
<keyword evidence="7" id="KW-1185">Reference proteome</keyword>
<dbReference type="InterPro" id="IPR047499">
    <property type="entry name" value="DD_AK7"/>
</dbReference>
<dbReference type="CDD" id="cd01428">
    <property type="entry name" value="ADK"/>
    <property type="match status" value="1"/>
</dbReference>
<keyword evidence="4" id="KW-0175">Coiled coil</keyword>
<name>A0ABV0SVV3_9TELE</name>
<dbReference type="InterPro" id="IPR000850">
    <property type="entry name" value="Adenylat/UMP-CMP_kin"/>
</dbReference>
<comment type="caution">
    <text evidence="6">The sequence shown here is derived from an EMBL/GenBank/DDBJ whole genome shotgun (WGS) entry which is preliminary data.</text>
</comment>
<dbReference type="Proteomes" id="UP001482620">
    <property type="component" value="Unassembled WGS sequence"/>
</dbReference>
<dbReference type="Gene3D" id="1.20.890.10">
    <property type="entry name" value="cAMP-dependent protein kinase regulatory subunit, dimerization-anchoring domain"/>
    <property type="match status" value="1"/>
</dbReference>
<feature type="coiled-coil region" evidence="4">
    <location>
        <begin position="412"/>
        <end position="439"/>
    </location>
</feature>
<gene>
    <name evidence="6" type="ORF">ILYODFUR_006017</name>
</gene>
<evidence type="ECO:0000256" key="5">
    <source>
        <dbReference type="SAM" id="MobiDB-lite"/>
    </source>
</evidence>
<evidence type="ECO:0000256" key="3">
    <source>
        <dbReference type="ARBA" id="ARBA00022777"/>
    </source>
</evidence>
<evidence type="ECO:0000256" key="4">
    <source>
        <dbReference type="SAM" id="Coils"/>
    </source>
</evidence>
<dbReference type="InterPro" id="IPR036291">
    <property type="entry name" value="NAD(P)-bd_dom_sf"/>
</dbReference>
<feature type="region of interest" description="Disordered" evidence="5">
    <location>
        <begin position="593"/>
        <end position="618"/>
    </location>
</feature>
<reference evidence="6 7" key="1">
    <citation type="submission" date="2021-06" db="EMBL/GenBank/DDBJ databases">
        <authorList>
            <person name="Palmer J.M."/>
        </authorList>
    </citation>
    <scope>NUCLEOTIDE SEQUENCE [LARGE SCALE GENOMIC DNA]</scope>
    <source>
        <strain evidence="7">if_2019</strain>
        <tissue evidence="6">Muscle</tissue>
    </source>
</reference>
<dbReference type="PANTHER" id="PTHR23359">
    <property type="entry name" value="NUCLEOTIDE KINASE"/>
    <property type="match status" value="1"/>
</dbReference>
<accession>A0ABV0SVV3</accession>
<evidence type="ECO:0000313" key="7">
    <source>
        <dbReference type="Proteomes" id="UP001482620"/>
    </source>
</evidence>
<keyword evidence="1" id="KW-0808">Transferase</keyword>
<dbReference type="Pfam" id="PF00406">
    <property type="entry name" value="ADK"/>
    <property type="match status" value="1"/>
</dbReference>
<dbReference type="Pfam" id="PF05186">
    <property type="entry name" value="Dpy-30"/>
    <property type="match status" value="1"/>
</dbReference>
<protein>
    <recommendedName>
        <fullName evidence="8">Nucleoside-diphosphate kinase</fullName>
    </recommendedName>
</protein>
<sequence length="687" mass="79210">MSEPQQEKRKSTPKRIFLNRVDSYSSRNIAKFLSKSKAGVVADDDDEEEEQKEEEVSQCSQAFQVVGTVCDPSNEPRPYVLEEYCHLDRENLLSKLMECHVVIYNISQDAEQVEEATWAVKALHSQTGHFSSPKLFILVSSVMTWASSRPLDPDDPELPFTDDIFYCRRAHPSFKQHIDLEKTVVKIGKSNREIFSTYVVASGLQYGMGEEIFHYFFKKSWLGKEAEISVFGDGKNVIPTIHIRDLASVLQNVIDHQPRPYYLLAVDSSHCSMEELVNAVAFVLGSGKIRKRPFEDIYLIQDLSMREIDSFRVNLQMEAITINKLFSINWHCESGLVDNVELVVEEYRHARGLLPLRLCILGPPAVGKSSLSREICQHYKLHHITLKETLSEAITRLEEAVKNPDPDAEDSAAKAQELLQSLHDSVENDEEQIKLLRDKLMSNPCRNQGYVLDDFPNTYEQANELFEEDQDESSSSMRIMPEFLLCLDASDSFLTDRVINLPEEVVQELDYEPEQFLSRLAIYRGNNQEDKTVLNFFEELDVRLLYLEVTSSEEPASSLLMEKIFSTLGPPRTYSPSCQEIVEQKRRKAEEKMRREAEERAEEKQREEEEARSRAARWEEWTQSSEEAMLKEEQDLENLTVQMRSYLMEHVMPTLSQGLIECCRAQPPDPLDFLAEYLFRNNPLDQP</sequence>
<dbReference type="SUPFAM" id="SSF52540">
    <property type="entry name" value="P-loop containing nucleoside triphosphate hydrolases"/>
    <property type="match status" value="1"/>
</dbReference>
<keyword evidence="3" id="KW-0418">Kinase</keyword>
<dbReference type="CDD" id="cd22967">
    <property type="entry name" value="DD_AK7"/>
    <property type="match status" value="1"/>
</dbReference>
<evidence type="ECO:0008006" key="8">
    <source>
        <dbReference type="Google" id="ProtNLM"/>
    </source>
</evidence>
<dbReference type="EMBL" id="JAHRIQ010011948">
    <property type="protein sequence ID" value="MEQ2224300.1"/>
    <property type="molecule type" value="Genomic_DNA"/>
</dbReference>
<dbReference type="Gene3D" id="3.40.50.720">
    <property type="entry name" value="NAD(P)-binding Rossmann-like Domain"/>
    <property type="match status" value="1"/>
</dbReference>
<dbReference type="InterPro" id="IPR027417">
    <property type="entry name" value="P-loop_NTPase"/>
</dbReference>
<organism evidence="6 7">
    <name type="scientific">Ilyodon furcidens</name>
    <name type="common">goldbreast splitfin</name>
    <dbReference type="NCBI Taxonomy" id="33524"/>
    <lineage>
        <taxon>Eukaryota</taxon>
        <taxon>Metazoa</taxon>
        <taxon>Chordata</taxon>
        <taxon>Craniata</taxon>
        <taxon>Vertebrata</taxon>
        <taxon>Euteleostomi</taxon>
        <taxon>Actinopterygii</taxon>
        <taxon>Neopterygii</taxon>
        <taxon>Teleostei</taxon>
        <taxon>Neoteleostei</taxon>
        <taxon>Acanthomorphata</taxon>
        <taxon>Ovalentaria</taxon>
        <taxon>Atherinomorphae</taxon>
        <taxon>Cyprinodontiformes</taxon>
        <taxon>Goodeidae</taxon>
        <taxon>Ilyodon</taxon>
    </lineage>
</organism>
<evidence type="ECO:0000256" key="1">
    <source>
        <dbReference type="ARBA" id="ARBA00022679"/>
    </source>
</evidence>